<sequence>MHELAFLLQSGPDPEVIRKMLMMIVPIMLVFFLVVIAVLMVPCWIILKKAGFTPWLALLCIVPSLGTLVLLYVLAFAQWKVVPAPQAAWPPIPPPPPAPQLPPQS</sequence>
<keyword evidence="1" id="KW-1133">Transmembrane helix</keyword>
<evidence type="ECO:0000313" key="3">
    <source>
        <dbReference type="Proteomes" id="UP000239735"/>
    </source>
</evidence>
<accession>A0A2N9L994</accession>
<feature type="transmembrane region" description="Helical" evidence="1">
    <location>
        <begin position="20"/>
        <end position="47"/>
    </location>
</feature>
<keyword evidence="1" id="KW-0472">Membrane</keyword>
<dbReference type="OrthoDB" id="123194at2"/>
<reference evidence="3" key="1">
    <citation type="submission" date="2018-02" db="EMBL/GenBank/DDBJ databases">
        <authorList>
            <person name="Hausmann B."/>
        </authorList>
    </citation>
    <scope>NUCLEOTIDE SEQUENCE [LARGE SCALE GENOMIC DNA]</scope>
    <source>
        <strain evidence="3">Peat soil MAG SbA5</strain>
    </source>
</reference>
<dbReference type="EMBL" id="OKRB01000081">
    <property type="protein sequence ID" value="SPE19830.1"/>
    <property type="molecule type" value="Genomic_DNA"/>
</dbReference>
<evidence type="ECO:0000256" key="1">
    <source>
        <dbReference type="SAM" id="Phobius"/>
    </source>
</evidence>
<feature type="transmembrane region" description="Helical" evidence="1">
    <location>
        <begin position="54"/>
        <end position="75"/>
    </location>
</feature>
<organism evidence="2 3">
    <name type="scientific">Candidatus Sulfuritelmatomonas gaucii</name>
    <dbReference type="NCBI Taxonomy" id="2043161"/>
    <lineage>
        <taxon>Bacteria</taxon>
        <taxon>Pseudomonadati</taxon>
        <taxon>Acidobacteriota</taxon>
        <taxon>Terriglobia</taxon>
        <taxon>Terriglobales</taxon>
        <taxon>Acidobacteriaceae</taxon>
        <taxon>Candidatus Sulfuritelmatomonas</taxon>
    </lineage>
</organism>
<gene>
    <name evidence="2" type="ORF">SBA5_250060</name>
</gene>
<dbReference type="Proteomes" id="UP000239735">
    <property type="component" value="Unassembled WGS sequence"/>
</dbReference>
<protein>
    <submittedName>
        <fullName evidence="2">Membrane protein (Modular protein)</fullName>
    </submittedName>
</protein>
<proteinExistence type="predicted"/>
<evidence type="ECO:0000313" key="2">
    <source>
        <dbReference type="EMBL" id="SPE19830.1"/>
    </source>
</evidence>
<name>A0A2N9L994_9BACT</name>
<dbReference type="AlphaFoldDB" id="A0A2N9L994"/>
<keyword evidence="1" id="KW-0812">Transmembrane</keyword>